<feature type="transmembrane region" description="Helical" evidence="4">
    <location>
        <begin position="59"/>
        <end position="78"/>
    </location>
</feature>
<keyword evidence="1 4" id="KW-0812">Transmembrane</keyword>
<feature type="transmembrane region" description="Helical" evidence="4">
    <location>
        <begin position="287"/>
        <end position="304"/>
    </location>
</feature>
<organism evidence="6 7">
    <name type="scientific">Paraburkholderia solitsugae</name>
    <dbReference type="NCBI Taxonomy" id="2675748"/>
    <lineage>
        <taxon>Bacteria</taxon>
        <taxon>Pseudomonadati</taxon>
        <taxon>Pseudomonadota</taxon>
        <taxon>Betaproteobacteria</taxon>
        <taxon>Burkholderiales</taxon>
        <taxon>Burkholderiaceae</taxon>
        <taxon>Paraburkholderia</taxon>
    </lineage>
</organism>
<feature type="transmembrane region" description="Helical" evidence="4">
    <location>
        <begin position="174"/>
        <end position="194"/>
    </location>
</feature>
<evidence type="ECO:0000256" key="2">
    <source>
        <dbReference type="ARBA" id="ARBA00022989"/>
    </source>
</evidence>
<evidence type="ECO:0000313" key="7">
    <source>
        <dbReference type="Proteomes" id="UP000652198"/>
    </source>
</evidence>
<feature type="transmembrane region" description="Helical" evidence="4">
    <location>
        <begin position="374"/>
        <end position="394"/>
    </location>
</feature>
<keyword evidence="7" id="KW-1185">Reference proteome</keyword>
<gene>
    <name evidence="6" type="ORF">GNZ12_22080</name>
</gene>
<feature type="transmembrane region" description="Helical" evidence="4">
    <location>
        <begin position="144"/>
        <end position="162"/>
    </location>
</feature>
<evidence type="ECO:0000259" key="5">
    <source>
        <dbReference type="PROSITE" id="PS50850"/>
    </source>
</evidence>
<dbReference type="InterPro" id="IPR011701">
    <property type="entry name" value="MFS"/>
</dbReference>
<keyword evidence="3 4" id="KW-0472">Membrane</keyword>
<feature type="domain" description="Major facilitator superfamily (MFS) profile" evidence="5">
    <location>
        <begin position="14"/>
        <end position="399"/>
    </location>
</feature>
<dbReference type="PANTHER" id="PTHR42910">
    <property type="entry name" value="TRANSPORTER SCO4007-RELATED"/>
    <property type="match status" value="1"/>
</dbReference>
<reference evidence="6 7" key="1">
    <citation type="submission" date="2019-11" db="EMBL/GenBank/DDBJ databases">
        <title>Metabolism of dissolved organic matter in forest soils.</title>
        <authorList>
            <person name="Cyle K.T."/>
            <person name="Wilhelm R.C."/>
            <person name="Martinez C.E."/>
        </authorList>
    </citation>
    <scope>NUCLEOTIDE SEQUENCE [LARGE SCALE GENOMIC DNA]</scope>
    <source>
        <strain evidence="6 7">1N</strain>
    </source>
</reference>
<dbReference type="RefSeq" id="WP_172313649.1">
    <property type="nucleotide sequence ID" value="NZ_WOEY01000088.1"/>
</dbReference>
<protein>
    <submittedName>
        <fullName evidence="6">MFS transporter</fullName>
    </submittedName>
</protein>
<dbReference type="Gene3D" id="1.20.1250.20">
    <property type="entry name" value="MFS general substrate transporter like domains"/>
    <property type="match status" value="1"/>
</dbReference>
<evidence type="ECO:0000256" key="1">
    <source>
        <dbReference type="ARBA" id="ARBA00022692"/>
    </source>
</evidence>
<comment type="caution">
    <text evidence="6">The sequence shown here is derived from an EMBL/GenBank/DDBJ whole genome shotgun (WGS) entry which is preliminary data.</text>
</comment>
<dbReference type="EMBL" id="WOEY01000088">
    <property type="protein sequence ID" value="NPT43945.1"/>
    <property type="molecule type" value="Genomic_DNA"/>
</dbReference>
<feature type="transmembrane region" description="Helical" evidence="4">
    <location>
        <begin position="21"/>
        <end position="39"/>
    </location>
</feature>
<sequence length="400" mass="42115">MNTNLASPARAGTAPTMARSLILLFAFSCGAIAANLYYAQPIISLIAPDLHMSEGTASLIVSLTQIGYAAGLFFLVPLGDLVENKQLMIISAVLSIASLAAAATLDEPVLFLELSLLIGFTSVAVQLLIPLAAHFAAPETRGRVVGTIMSGLVLGILLSRPISSFIAGAFGWRAVFGFGAVVMTLVTVLLALTLPGRRPNHSASYPQLIRSLEHLVATLPVLRQRSLYQGLLFGSFSLFWTAVPIELMNHYHLSQTAVAVFSLVGAMGATSAPIAGRLADAGHTHRATAFALALAAISYLPAMLVPGLGVFGLISTGLLLDFAVQMNLVLGQREIYLLDPNSRNRLNSIYMTSVFVGGAVGSAIASTLYKHGGWTWVAVTGMLAPLLALSRFLFAGKPAQ</sequence>
<name>A0ABX2BVG5_9BURK</name>
<dbReference type="CDD" id="cd17324">
    <property type="entry name" value="MFS_NepI_like"/>
    <property type="match status" value="1"/>
</dbReference>
<dbReference type="Proteomes" id="UP000652198">
    <property type="component" value="Unassembled WGS sequence"/>
</dbReference>
<accession>A0ABX2BVG5</accession>
<proteinExistence type="predicted"/>
<feature type="transmembrane region" description="Helical" evidence="4">
    <location>
        <begin position="349"/>
        <end position="368"/>
    </location>
</feature>
<feature type="transmembrane region" description="Helical" evidence="4">
    <location>
        <begin position="111"/>
        <end position="132"/>
    </location>
</feature>
<dbReference type="InterPro" id="IPR036259">
    <property type="entry name" value="MFS_trans_sf"/>
</dbReference>
<dbReference type="SUPFAM" id="SSF103473">
    <property type="entry name" value="MFS general substrate transporter"/>
    <property type="match status" value="1"/>
</dbReference>
<feature type="transmembrane region" description="Helical" evidence="4">
    <location>
        <begin position="257"/>
        <end position="275"/>
    </location>
</feature>
<feature type="transmembrane region" description="Helical" evidence="4">
    <location>
        <begin position="87"/>
        <end position="105"/>
    </location>
</feature>
<dbReference type="InterPro" id="IPR020846">
    <property type="entry name" value="MFS_dom"/>
</dbReference>
<evidence type="ECO:0000256" key="3">
    <source>
        <dbReference type="ARBA" id="ARBA00023136"/>
    </source>
</evidence>
<evidence type="ECO:0000313" key="6">
    <source>
        <dbReference type="EMBL" id="NPT43945.1"/>
    </source>
</evidence>
<keyword evidence="2 4" id="KW-1133">Transmembrane helix</keyword>
<dbReference type="Pfam" id="PF07690">
    <property type="entry name" value="MFS_1"/>
    <property type="match status" value="1"/>
</dbReference>
<evidence type="ECO:0000256" key="4">
    <source>
        <dbReference type="SAM" id="Phobius"/>
    </source>
</evidence>
<dbReference type="PANTHER" id="PTHR42910:SF1">
    <property type="entry name" value="MAJOR FACILITATOR SUPERFAMILY (MFS) PROFILE DOMAIN-CONTAINING PROTEIN"/>
    <property type="match status" value="1"/>
</dbReference>
<dbReference type="PROSITE" id="PS50850">
    <property type="entry name" value="MFS"/>
    <property type="match status" value="1"/>
</dbReference>